<dbReference type="EMBL" id="MU157895">
    <property type="protein sequence ID" value="KAF9524688.1"/>
    <property type="molecule type" value="Genomic_DNA"/>
</dbReference>
<evidence type="ECO:0000313" key="2">
    <source>
        <dbReference type="EMBL" id="KAF9524688.1"/>
    </source>
</evidence>
<feature type="compositionally biased region" description="Polar residues" evidence="1">
    <location>
        <begin position="111"/>
        <end position="126"/>
    </location>
</feature>
<comment type="caution">
    <text evidence="2">The sequence shown here is derived from an EMBL/GenBank/DDBJ whole genome shotgun (WGS) entry which is preliminary data.</text>
</comment>
<organism evidence="2 3">
    <name type="scientific">Crepidotus variabilis</name>
    <dbReference type="NCBI Taxonomy" id="179855"/>
    <lineage>
        <taxon>Eukaryota</taxon>
        <taxon>Fungi</taxon>
        <taxon>Dikarya</taxon>
        <taxon>Basidiomycota</taxon>
        <taxon>Agaricomycotina</taxon>
        <taxon>Agaricomycetes</taxon>
        <taxon>Agaricomycetidae</taxon>
        <taxon>Agaricales</taxon>
        <taxon>Agaricineae</taxon>
        <taxon>Crepidotaceae</taxon>
        <taxon>Crepidotus</taxon>
    </lineage>
</organism>
<sequence>MKQSTRRTKAVFLTVNPQAPETTKKKTNGNASTDMGAHQQLRKLEHDLRCAEHPGPNRWCFVSHQELSLWAQKVCDDRAKHVCVVSAPKKNTPDIHVHINNAPSADDSRHITQSQKRSCTPKSASESDLDIEPLPLSEVINNLHLHYPLLDLPQYPPALKKKGIVYANSVSTFPRDFYVGSGMAEGAVGPFLAGVRKARKNKKEKHLCKCSHISDKENVMVAGPSCCPLNPDESFKI</sequence>
<dbReference type="AlphaFoldDB" id="A0A9P6JLA7"/>
<feature type="region of interest" description="Disordered" evidence="1">
    <location>
        <begin position="101"/>
        <end position="127"/>
    </location>
</feature>
<protein>
    <submittedName>
        <fullName evidence="2">Uncharacterized protein</fullName>
    </submittedName>
</protein>
<keyword evidence="3" id="KW-1185">Reference proteome</keyword>
<gene>
    <name evidence="2" type="ORF">CPB83DRAFT_897732</name>
</gene>
<name>A0A9P6JLA7_9AGAR</name>
<accession>A0A9P6JLA7</accession>
<proteinExistence type="predicted"/>
<dbReference type="OrthoDB" id="2677451at2759"/>
<evidence type="ECO:0000256" key="1">
    <source>
        <dbReference type="SAM" id="MobiDB-lite"/>
    </source>
</evidence>
<evidence type="ECO:0000313" key="3">
    <source>
        <dbReference type="Proteomes" id="UP000807306"/>
    </source>
</evidence>
<reference evidence="2" key="1">
    <citation type="submission" date="2020-11" db="EMBL/GenBank/DDBJ databases">
        <authorList>
            <consortium name="DOE Joint Genome Institute"/>
            <person name="Ahrendt S."/>
            <person name="Riley R."/>
            <person name="Andreopoulos W."/>
            <person name="Labutti K."/>
            <person name="Pangilinan J."/>
            <person name="Ruiz-Duenas F.J."/>
            <person name="Barrasa J.M."/>
            <person name="Sanchez-Garcia M."/>
            <person name="Camarero S."/>
            <person name="Miyauchi S."/>
            <person name="Serrano A."/>
            <person name="Linde D."/>
            <person name="Babiker R."/>
            <person name="Drula E."/>
            <person name="Ayuso-Fernandez I."/>
            <person name="Pacheco R."/>
            <person name="Padilla G."/>
            <person name="Ferreira P."/>
            <person name="Barriuso J."/>
            <person name="Kellner H."/>
            <person name="Castanera R."/>
            <person name="Alfaro M."/>
            <person name="Ramirez L."/>
            <person name="Pisabarro A.G."/>
            <person name="Kuo A."/>
            <person name="Tritt A."/>
            <person name="Lipzen A."/>
            <person name="He G."/>
            <person name="Yan M."/>
            <person name="Ng V."/>
            <person name="Cullen D."/>
            <person name="Martin F."/>
            <person name="Rosso M.-N."/>
            <person name="Henrissat B."/>
            <person name="Hibbett D."/>
            <person name="Martinez A.T."/>
            <person name="Grigoriev I.V."/>
        </authorList>
    </citation>
    <scope>NUCLEOTIDE SEQUENCE</scope>
    <source>
        <strain evidence="2">CBS 506.95</strain>
    </source>
</reference>
<dbReference type="Proteomes" id="UP000807306">
    <property type="component" value="Unassembled WGS sequence"/>
</dbReference>